<evidence type="ECO:0000256" key="2">
    <source>
        <dbReference type="ARBA" id="ARBA00002695"/>
    </source>
</evidence>
<dbReference type="InterPro" id="IPR050075">
    <property type="entry name" value="LeuD"/>
</dbReference>
<dbReference type="EMBL" id="DSBW01000139">
    <property type="protein sequence ID" value="HED31259.1"/>
    <property type="molecule type" value="Genomic_DNA"/>
</dbReference>
<evidence type="ECO:0000256" key="4">
    <source>
        <dbReference type="ARBA" id="ARBA00009869"/>
    </source>
</evidence>
<comment type="caution">
    <text evidence="9">The sequence shown here is derived from an EMBL/GenBank/DDBJ whole genome shotgun (WGS) entry which is preliminary data.</text>
</comment>
<dbReference type="EC" id="4.2.1.33" evidence="6"/>
<organism evidence="9">
    <name type="scientific">Prosthecochloris aestuarii</name>
    <dbReference type="NCBI Taxonomy" id="1102"/>
    <lineage>
        <taxon>Bacteria</taxon>
        <taxon>Pseudomonadati</taxon>
        <taxon>Chlorobiota</taxon>
        <taxon>Chlorobiia</taxon>
        <taxon>Chlorobiales</taxon>
        <taxon>Chlorobiaceae</taxon>
        <taxon>Prosthecochloris</taxon>
    </lineage>
</organism>
<protein>
    <recommendedName>
        <fullName evidence="6">3-isopropylmalate dehydratase</fullName>
        <ecNumber evidence="6">4.2.1.33</ecNumber>
    </recommendedName>
</protein>
<comment type="similarity">
    <text evidence="4">Belongs to the LeuD family. LeuD type 2 subfamily.</text>
</comment>
<dbReference type="InterPro" id="IPR015928">
    <property type="entry name" value="Aconitase/3IPM_dehydase_swvl"/>
</dbReference>
<dbReference type="Gene3D" id="3.20.19.10">
    <property type="entry name" value="Aconitase, domain 4"/>
    <property type="match status" value="1"/>
</dbReference>
<dbReference type="SUPFAM" id="SSF52016">
    <property type="entry name" value="LeuD/IlvD-like"/>
    <property type="match status" value="1"/>
</dbReference>
<evidence type="ECO:0000256" key="6">
    <source>
        <dbReference type="ARBA" id="ARBA00011998"/>
    </source>
</evidence>
<reference evidence="9" key="1">
    <citation type="journal article" date="2020" name="mSystems">
        <title>Genome- and Community-Level Interaction Insights into Carbon Utilization and Element Cycling Functions of Hydrothermarchaeota in Hydrothermal Sediment.</title>
        <authorList>
            <person name="Zhou Z."/>
            <person name="Liu Y."/>
            <person name="Xu W."/>
            <person name="Pan J."/>
            <person name="Luo Z.H."/>
            <person name="Li M."/>
        </authorList>
    </citation>
    <scope>NUCLEOTIDE SEQUENCE [LARGE SCALE GENOMIC DNA]</scope>
    <source>
        <strain evidence="9">SpSt-1181</strain>
    </source>
</reference>
<dbReference type="CDD" id="cd01577">
    <property type="entry name" value="IPMI_Swivel"/>
    <property type="match status" value="1"/>
</dbReference>
<evidence type="ECO:0000313" key="9">
    <source>
        <dbReference type="EMBL" id="HED31259.1"/>
    </source>
</evidence>
<evidence type="ECO:0000256" key="1">
    <source>
        <dbReference type="ARBA" id="ARBA00000491"/>
    </source>
</evidence>
<accession>A0A831SR70</accession>
<dbReference type="GO" id="GO:0003861">
    <property type="term" value="F:3-isopropylmalate dehydratase activity"/>
    <property type="evidence" value="ECO:0007669"/>
    <property type="project" value="UniProtKB-EC"/>
</dbReference>
<comment type="pathway">
    <text evidence="3">Amino-acid biosynthesis; L-leucine biosynthesis; L-leucine from 3-methyl-2-oxobutanoate: step 2/4.</text>
</comment>
<name>A0A831SR70_PROAE</name>
<dbReference type="AlphaFoldDB" id="A0A831SR70"/>
<keyword evidence="7" id="KW-0456">Lyase</keyword>
<dbReference type="PANTHER" id="PTHR43345">
    <property type="entry name" value="3-ISOPROPYLMALATE DEHYDRATASE SMALL SUBUNIT 2-RELATED-RELATED"/>
    <property type="match status" value="1"/>
</dbReference>
<dbReference type="PANTHER" id="PTHR43345:SF2">
    <property type="entry name" value="3-ISOPROPYLMALATE DEHYDRATASE SMALL SUBUNIT 1"/>
    <property type="match status" value="1"/>
</dbReference>
<evidence type="ECO:0000256" key="7">
    <source>
        <dbReference type="ARBA" id="ARBA00023239"/>
    </source>
</evidence>
<comment type="subunit">
    <text evidence="5">Heterodimer of LeuC and LeuD.</text>
</comment>
<dbReference type="Proteomes" id="UP000886335">
    <property type="component" value="Unassembled WGS sequence"/>
</dbReference>
<evidence type="ECO:0000256" key="3">
    <source>
        <dbReference type="ARBA" id="ARBA00004729"/>
    </source>
</evidence>
<dbReference type="InterPro" id="IPR000573">
    <property type="entry name" value="AconitaseA/IPMdHydase_ssu_swvl"/>
</dbReference>
<dbReference type="InterPro" id="IPR033940">
    <property type="entry name" value="IPMI_Swivel"/>
</dbReference>
<evidence type="ECO:0000256" key="5">
    <source>
        <dbReference type="ARBA" id="ARBA00011271"/>
    </source>
</evidence>
<dbReference type="InterPro" id="IPR011827">
    <property type="entry name" value="LeuD_type2/HacB/DmdB"/>
</dbReference>
<comment type="catalytic activity">
    <reaction evidence="1">
        <text>(2R,3S)-3-isopropylmalate = (2S)-2-isopropylmalate</text>
        <dbReference type="Rhea" id="RHEA:32287"/>
        <dbReference type="ChEBI" id="CHEBI:1178"/>
        <dbReference type="ChEBI" id="CHEBI:35121"/>
        <dbReference type="EC" id="4.2.1.33"/>
    </reaction>
</comment>
<dbReference type="NCBIfam" id="TIGR02087">
    <property type="entry name" value="LEUD_arch"/>
    <property type="match status" value="1"/>
</dbReference>
<comment type="function">
    <text evidence="2">Catalyzes the isomerization between 2-isopropylmalate and 3-isopropylmalate, via the formation of 2-isopropylmaleate.</text>
</comment>
<feature type="domain" description="Aconitase A/isopropylmalate dehydratase small subunit swivel" evidence="8">
    <location>
        <begin position="74"/>
        <end position="120"/>
    </location>
</feature>
<dbReference type="Pfam" id="PF00694">
    <property type="entry name" value="Aconitase_C"/>
    <property type="match status" value="1"/>
</dbReference>
<proteinExistence type="inferred from homology"/>
<evidence type="ECO:0000259" key="8">
    <source>
        <dbReference type="Pfam" id="PF00694"/>
    </source>
</evidence>
<gene>
    <name evidence="9" type="ORF">ENN50_06185</name>
</gene>
<sequence length="186" mass="20157">MDTIIQGKAYVLGKNIDTDQIIPAEHLVYSLSDPEEVKLYGRYALSGVPPAEAGLPEGNIPFVPDDSFASEYSIIIAGPNFGCGSSREHAPFSLQVAGVKAIVAESYARIFYRNCVDGGFVIPYETAEQLNTSVLTGDELKIDIENNTITNLTQNITYSLKPLGDVFDIVKAGGIFAYARQENLMA</sequence>